<proteinExistence type="predicted"/>
<dbReference type="AlphaFoldDB" id="A0A9P6LWI6"/>
<evidence type="ECO:0000313" key="3">
    <source>
        <dbReference type="Proteomes" id="UP000749646"/>
    </source>
</evidence>
<keyword evidence="3" id="KW-1185">Reference proteome</keyword>
<reference evidence="2" key="1">
    <citation type="journal article" date="2020" name="Fungal Divers.">
        <title>Resolving the Mortierellaceae phylogeny through synthesis of multi-gene phylogenetics and phylogenomics.</title>
        <authorList>
            <person name="Vandepol N."/>
            <person name="Liber J."/>
            <person name="Desiro A."/>
            <person name="Na H."/>
            <person name="Kennedy M."/>
            <person name="Barry K."/>
            <person name="Grigoriev I.V."/>
            <person name="Miller A.N."/>
            <person name="O'Donnell K."/>
            <person name="Stajich J.E."/>
            <person name="Bonito G."/>
        </authorList>
    </citation>
    <scope>NUCLEOTIDE SEQUENCE</scope>
    <source>
        <strain evidence="2">MES-2147</strain>
    </source>
</reference>
<gene>
    <name evidence="2" type="ORF">BGZ65_009776</name>
</gene>
<feature type="domain" description="Thioesterase" evidence="1">
    <location>
        <begin position="128"/>
        <end position="191"/>
    </location>
</feature>
<dbReference type="EMBL" id="JAAAHW010007773">
    <property type="protein sequence ID" value="KAF9946386.1"/>
    <property type="molecule type" value="Genomic_DNA"/>
</dbReference>
<dbReference type="OrthoDB" id="329835at2759"/>
<dbReference type="Proteomes" id="UP000749646">
    <property type="component" value="Unassembled WGS sequence"/>
</dbReference>
<dbReference type="Gene3D" id="3.40.50.1820">
    <property type="entry name" value="alpha/beta hydrolase"/>
    <property type="match status" value="1"/>
</dbReference>
<dbReference type="Pfam" id="PF00975">
    <property type="entry name" value="Thioesterase"/>
    <property type="match status" value="1"/>
</dbReference>
<dbReference type="SUPFAM" id="SSF53474">
    <property type="entry name" value="alpha/beta-Hydrolases"/>
    <property type="match status" value="1"/>
</dbReference>
<feature type="non-terminal residue" evidence="2">
    <location>
        <position position="193"/>
    </location>
</feature>
<feature type="non-terminal residue" evidence="2">
    <location>
        <position position="1"/>
    </location>
</feature>
<dbReference type="InterPro" id="IPR001031">
    <property type="entry name" value="Thioesterase"/>
</dbReference>
<sequence>HSIQSSAELRPLETPITFIMEGEALPATVLRTLRTLAPNGNVIKRLWTTALIYMDNTSGEIVSISRPLANRRIYILDVHGQPVPGLTAKVFFPDLFSGDEDARMYATLAYPSSCMSISFSMAFKYADSLTMEPAATMEDMAIDYIDQVRRIQPHEPYCLLGYPFGGMVAHTMAAHLECQGESVALLAVMDSIP</sequence>
<dbReference type="Gene3D" id="3.40.50.12780">
    <property type="entry name" value="N-terminal domain of ligase-like"/>
    <property type="match status" value="1"/>
</dbReference>
<protein>
    <recommendedName>
        <fullName evidence="1">Thioesterase domain-containing protein</fullName>
    </recommendedName>
</protein>
<dbReference type="SUPFAM" id="SSF56801">
    <property type="entry name" value="Acetyl-CoA synthetase-like"/>
    <property type="match status" value="1"/>
</dbReference>
<name>A0A9P6LWI6_9FUNG</name>
<accession>A0A9P6LWI6</accession>
<evidence type="ECO:0000259" key="1">
    <source>
        <dbReference type="Pfam" id="PF00975"/>
    </source>
</evidence>
<organism evidence="2 3">
    <name type="scientific">Modicella reniformis</name>
    <dbReference type="NCBI Taxonomy" id="1440133"/>
    <lineage>
        <taxon>Eukaryota</taxon>
        <taxon>Fungi</taxon>
        <taxon>Fungi incertae sedis</taxon>
        <taxon>Mucoromycota</taxon>
        <taxon>Mortierellomycotina</taxon>
        <taxon>Mortierellomycetes</taxon>
        <taxon>Mortierellales</taxon>
        <taxon>Mortierellaceae</taxon>
        <taxon>Modicella</taxon>
    </lineage>
</organism>
<dbReference type="InterPro" id="IPR042099">
    <property type="entry name" value="ANL_N_sf"/>
</dbReference>
<evidence type="ECO:0000313" key="2">
    <source>
        <dbReference type="EMBL" id="KAF9946386.1"/>
    </source>
</evidence>
<dbReference type="InterPro" id="IPR029058">
    <property type="entry name" value="AB_hydrolase_fold"/>
</dbReference>
<comment type="caution">
    <text evidence="2">The sequence shown here is derived from an EMBL/GenBank/DDBJ whole genome shotgun (WGS) entry which is preliminary data.</text>
</comment>